<dbReference type="GeneID" id="107220680"/>
<keyword evidence="8" id="KW-1185">Reference proteome</keyword>
<dbReference type="PROSITE" id="PS00092">
    <property type="entry name" value="N6_MTASE"/>
    <property type="match status" value="1"/>
</dbReference>
<evidence type="ECO:0000256" key="1">
    <source>
        <dbReference type="ARBA" id="ARBA00012771"/>
    </source>
</evidence>
<evidence type="ECO:0000256" key="4">
    <source>
        <dbReference type="ARBA" id="ARBA00022691"/>
    </source>
</evidence>
<evidence type="ECO:0000259" key="6">
    <source>
        <dbReference type="Pfam" id="PF05175"/>
    </source>
</evidence>
<keyword evidence="3" id="KW-0808">Transferase</keyword>
<proteinExistence type="predicted"/>
<evidence type="ECO:0000256" key="5">
    <source>
        <dbReference type="ARBA" id="ARBA00048391"/>
    </source>
</evidence>
<keyword evidence="4" id="KW-0949">S-adenosyl-L-methionine</keyword>
<dbReference type="GO" id="GO:0032259">
    <property type="term" value="P:methylation"/>
    <property type="evidence" value="ECO:0007669"/>
    <property type="project" value="UniProtKB-KW"/>
</dbReference>
<dbReference type="Pfam" id="PF17827">
    <property type="entry name" value="PrmC_N"/>
    <property type="match status" value="1"/>
</dbReference>
<evidence type="ECO:0000313" key="9">
    <source>
        <dbReference type="RefSeq" id="XP_046595116.1"/>
    </source>
</evidence>
<evidence type="ECO:0000313" key="8">
    <source>
        <dbReference type="Proteomes" id="UP000829291"/>
    </source>
</evidence>
<dbReference type="NCBIfam" id="TIGR00536">
    <property type="entry name" value="hemK_fam"/>
    <property type="match status" value="1"/>
</dbReference>
<comment type="catalytic activity">
    <reaction evidence="5">
        <text>L-glutaminyl-[peptide chain release factor] + S-adenosyl-L-methionine = N(5)-methyl-L-glutaminyl-[peptide chain release factor] + S-adenosyl-L-homocysteine + H(+)</text>
        <dbReference type="Rhea" id="RHEA:42896"/>
        <dbReference type="Rhea" id="RHEA-COMP:10271"/>
        <dbReference type="Rhea" id="RHEA-COMP:10272"/>
        <dbReference type="ChEBI" id="CHEBI:15378"/>
        <dbReference type="ChEBI" id="CHEBI:30011"/>
        <dbReference type="ChEBI" id="CHEBI:57856"/>
        <dbReference type="ChEBI" id="CHEBI:59789"/>
        <dbReference type="ChEBI" id="CHEBI:61891"/>
        <dbReference type="EC" id="2.1.1.297"/>
    </reaction>
</comment>
<dbReference type="PANTHER" id="PTHR18895:SF74">
    <property type="entry name" value="MTRF1L RELEASE FACTOR GLUTAMINE METHYLTRANSFERASE"/>
    <property type="match status" value="1"/>
</dbReference>
<sequence length="362" mass="41087">MMALKMLRVCRGSILSGCKTCTVRIGREDLANGLKYFSTRINEGEPDTICEIVKYWSNRFENEGISEPVESIEHILTHVLGSKKRYSSNTVIQTMDLADAPEQRLSLDQITKLQSLCQCRMSRMPVQYIIGEWDFRDITLKLVPPVFIPRPETEILVDIALRRMAEAKNSHYIVLDIGCGSGAISLALVHSSNQIATSQIQCTSVDKSLYACELTRQNAEILGLQDKLRIVNAALRENGTIKSLNDSHPGVDFDKQQFDIIISNPPYIPTEKLMELAPEIKIYEDLRALDGGKDGLSLIKAVLRYASKALIPRGLLFMEVDPTHPEYIEFFTKKYTDLKLKFEHTYKDYCNNDRFVELSKLD</sequence>
<dbReference type="EC" id="2.1.1.297" evidence="1"/>
<name>A0ABM3G4D8_NEOLC</name>
<dbReference type="SUPFAM" id="SSF53335">
    <property type="entry name" value="S-adenosyl-L-methionine-dependent methyltransferases"/>
    <property type="match status" value="1"/>
</dbReference>
<dbReference type="PANTHER" id="PTHR18895">
    <property type="entry name" value="HEMK METHYLTRANSFERASE"/>
    <property type="match status" value="1"/>
</dbReference>
<protein>
    <recommendedName>
        <fullName evidence="1">peptide chain release factor N(5)-glutamine methyltransferase</fullName>
        <ecNumber evidence="1">2.1.1.297</ecNumber>
    </recommendedName>
</protein>
<dbReference type="InterPro" id="IPR007848">
    <property type="entry name" value="Small_mtfrase_dom"/>
</dbReference>
<dbReference type="Pfam" id="PF05175">
    <property type="entry name" value="MTS"/>
    <property type="match status" value="1"/>
</dbReference>
<dbReference type="InterPro" id="IPR029063">
    <property type="entry name" value="SAM-dependent_MTases_sf"/>
</dbReference>
<dbReference type="InterPro" id="IPR004556">
    <property type="entry name" value="HemK-like"/>
</dbReference>
<dbReference type="Gene3D" id="3.40.50.150">
    <property type="entry name" value="Vaccinia Virus protein VP39"/>
    <property type="match status" value="1"/>
</dbReference>
<dbReference type="Proteomes" id="UP000829291">
    <property type="component" value="Chromosome 4"/>
</dbReference>
<dbReference type="InterPro" id="IPR040758">
    <property type="entry name" value="PrmC_N"/>
</dbReference>
<evidence type="ECO:0000256" key="3">
    <source>
        <dbReference type="ARBA" id="ARBA00022679"/>
    </source>
</evidence>
<dbReference type="Gene3D" id="1.10.8.10">
    <property type="entry name" value="DNA helicase RuvA subunit, C-terminal domain"/>
    <property type="match status" value="1"/>
</dbReference>
<feature type="domain" description="Methyltransferase small" evidence="6">
    <location>
        <begin position="170"/>
        <end position="268"/>
    </location>
</feature>
<organism evidence="8 9">
    <name type="scientific">Neodiprion lecontei</name>
    <name type="common">Redheaded pine sawfly</name>
    <dbReference type="NCBI Taxonomy" id="441921"/>
    <lineage>
        <taxon>Eukaryota</taxon>
        <taxon>Metazoa</taxon>
        <taxon>Ecdysozoa</taxon>
        <taxon>Arthropoda</taxon>
        <taxon>Hexapoda</taxon>
        <taxon>Insecta</taxon>
        <taxon>Pterygota</taxon>
        <taxon>Neoptera</taxon>
        <taxon>Endopterygota</taxon>
        <taxon>Hymenoptera</taxon>
        <taxon>Tenthredinoidea</taxon>
        <taxon>Diprionidae</taxon>
        <taxon>Diprioninae</taxon>
        <taxon>Neodiprion</taxon>
    </lineage>
</organism>
<dbReference type="InterPro" id="IPR050320">
    <property type="entry name" value="N5-glutamine_MTase"/>
</dbReference>
<dbReference type="CDD" id="cd02440">
    <property type="entry name" value="AdoMet_MTases"/>
    <property type="match status" value="1"/>
</dbReference>
<dbReference type="RefSeq" id="XP_046595116.1">
    <property type="nucleotide sequence ID" value="XM_046739160.1"/>
</dbReference>
<evidence type="ECO:0000259" key="7">
    <source>
        <dbReference type="Pfam" id="PF17827"/>
    </source>
</evidence>
<gene>
    <name evidence="9" type="primary">LOC107220680</name>
</gene>
<evidence type="ECO:0000256" key="2">
    <source>
        <dbReference type="ARBA" id="ARBA00022603"/>
    </source>
</evidence>
<feature type="domain" description="Release factor glutamine methyltransferase N-terminal" evidence="7">
    <location>
        <begin position="51"/>
        <end position="131"/>
    </location>
</feature>
<dbReference type="InterPro" id="IPR002052">
    <property type="entry name" value="DNA_methylase_N6_adenine_CS"/>
</dbReference>
<reference evidence="9" key="1">
    <citation type="submission" date="2025-08" db="UniProtKB">
        <authorList>
            <consortium name="RefSeq"/>
        </authorList>
    </citation>
    <scope>IDENTIFICATION</scope>
    <source>
        <tissue evidence="9">Thorax and Abdomen</tissue>
    </source>
</reference>
<keyword evidence="2 9" id="KW-0489">Methyltransferase</keyword>
<dbReference type="GO" id="GO:0008168">
    <property type="term" value="F:methyltransferase activity"/>
    <property type="evidence" value="ECO:0007669"/>
    <property type="project" value="UniProtKB-KW"/>
</dbReference>
<accession>A0ABM3G4D8</accession>